<accession>W3WPS5</accession>
<dbReference type="EMBL" id="KI912118">
    <property type="protein sequence ID" value="ETS75789.1"/>
    <property type="molecule type" value="Genomic_DNA"/>
</dbReference>
<keyword evidence="4" id="KW-1185">Reference proteome</keyword>
<dbReference type="GeneID" id="19277746"/>
<dbReference type="InterPro" id="IPR021858">
    <property type="entry name" value="Fun_TF"/>
</dbReference>
<gene>
    <name evidence="3" type="ORF">PFICI_12733</name>
</gene>
<dbReference type="HOGENOM" id="CLU_037239_0_0_1"/>
<name>W3WPS5_PESFW</name>
<evidence type="ECO:0008006" key="5">
    <source>
        <dbReference type="Google" id="ProtNLM"/>
    </source>
</evidence>
<dbReference type="PANTHER" id="PTHR37534">
    <property type="entry name" value="TRANSCRIPTIONAL ACTIVATOR PROTEIN UGA3"/>
    <property type="match status" value="1"/>
</dbReference>
<dbReference type="eggNOG" id="ENOG502TC6W">
    <property type="taxonomic scope" value="Eukaryota"/>
</dbReference>
<evidence type="ECO:0000313" key="4">
    <source>
        <dbReference type="Proteomes" id="UP000030651"/>
    </source>
</evidence>
<sequence length="398" mass="44086">MSSSGLPLIDELLPLCSGNPVMLDTLLSLASRRDVDHVQAAAGAPNPYDTALNEVQHYVSSLDDADLADPLRIQAPISTVLLLTILSFAGPSEDWHHHTSRVVSLIDCIDLTGMKASRSGNFLLMCAAHLDIPAFSVGKTRSSLHAWTKWDLQNTNGQVSTDGSHPDSSFLPFEVLTGYPVSLVSLIFEASMSADRSSVDSSKPADQRYIVSSEAESEQERDLAWKLQLTLEAWRMPPVPPNMTPMERQALYTGWKTMHKATMLFHMRRKGFRSNLLVLLPTQLAEGARGLVEDIVIGVRWLLLCWESDQVPMANAMAWPIAVAGCECGIPGLEAMTDDVDWCLERMIKYFDMGHLAHLKTLLTSVWAQKQRITETQQGLFMSLELAANLRQLTVPLF</sequence>
<dbReference type="Proteomes" id="UP000030651">
    <property type="component" value="Unassembled WGS sequence"/>
</dbReference>
<protein>
    <recommendedName>
        <fullName evidence="5">Transcription factor domain-containing protein</fullName>
    </recommendedName>
</protein>
<dbReference type="PANTHER" id="PTHR37534:SF46">
    <property type="entry name" value="ZN(II)2CYS6 TRANSCRIPTION FACTOR (EUROFUNG)"/>
    <property type="match status" value="1"/>
</dbReference>
<dbReference type="OMA" id="IANAMIW"/>
<evidence type="ECO:0000256" key="1">
    <source>
        <dbReference type="ARBA" id="ARBA00004123"/>
    </source>
</evidence>
<keyword evidence="2" id="KW-0539">Nucleus</keyword>
<dbReference type="GO" id="GO:0005634">
    <property type="term" value="C:nucleus"/>
    <property type="evidence" value="ECO:0007669"/>
    <property type="project" value="UniProtKB-SubCell"/>
</dbReference>
<dbReference type="AlphaFoldDB" id="W3WPS5"/>
<dbReference type="RefSeq" id="XP_007839505.1">
    <property type="nucleotide sequence ID" value="XM_007841314.1"/>
</dbReference>
<dbReference type="OrthoDB" id="4844260at2759"/>
<evidence type="ECO:0000256" key="2">
    <source>
        <dbReference type="ARBA" id="ARBA00023242"/>
    </source>
</evidence>
<proteinExistence type="predicted"/>
<dbReference type="KEGG" id="pfy:PFICI_12733"/>
<reference evidence="4" key="1">
    <citation type="journal article" date="2015" name="BMC Genomics">
        <title>Genomic and transcriptomic analysis of the endophytic fungus Pestalotiopsis fici reveals its lifestyle and high potential for synthesis of natural products.</title>
        <authorList>
            <person name="Wang X."/>
            <person name="Zhang X."/>
            <person name="Liu L."/>
            <person name="Xiang M."/>
            <person name="Wang W."/>
            <person name="Sun X."/>
            <person name="Che Y."/>
            <person name="Guo L."/>
            <person name="Liu G."/>
            <person name="Guo L."/>
            <person name="Wang C."/>
            <person name="Yin W.B."/>
            <person name="Stadler M."/>
            <person name="Zhang X."/>
            <person name="Liu X."/>
        </authorList>
    </citation>
    <scope>NUCLEOTIDE SEQUENCE [LARGE SCALE GENOMIC DNA]</scope>
    <source>
        <strain evidence="4">W106-1 / CGMCC3.15140</strain>
    </source>
</reference>
<organism evidence="3 4">
    <name type="scientific">Pestalotiopsis fici (strain W106-1 / CGMCC3.15140)</name>
    <dbReference type="NCBI Taxonomy" id="1229662"/>
    <lineage>
        <taxon>Eukaryota</taxon>
        <taxon>Fungi</taxon>
        <taxon>Dikarya</taxon>
        <taxon>Ascomycota</taxon>
        <taxon>Pezizomycotina</taxon>
        <taxon>Sordariomycetes</taxon>
        <taxon>Xylariomycetidae</taxon>
        <taxon>Amphisphaeriales</taxon>
        <taxon>Sporocadaceae</taxon>
        <taxon>Pestalotiopsis</taxon>
    </lineage>
</organism>
<evidence type="ECO:0000313" key="3">
    <source>
        <dbReference type="EMBL" id="ETS75789.1"/>
    </source>
</evidence>
<comment type="subcellular location">
    <subcellularLocation>
        <location evidence="1">Nucleus</location>
    </subcellularLocation>
</comment>
<dbReference type="Pfam" id="PF11951">
    <property type="entry name" value="Fungal_trans_2"/>
    <property type="match status" value="1"/>
</dbReference>
<dbReference type="InParanoid" id="W3WPS5"/>